<dbReference type="AlphaFoldDB" id="A0A0G1NC55"/>
<reference evidence="1 2" key="1">
    <citation type="journal article" date="2015" name="Nature">
        <title>rRNA introns, odd ribosomes, and small enigmatic genomes across a large radiation of phyla.</title>
        <authorList>
            <person name="Brown C.T."/>
            <person name="Hug L.A."/>
            <person name="Thomas B.C."/>
            <person name="Sharon I."/>
            <person name="Castelle C.J."/>
            <person name="Singh A."/>
            <person name="Wilkins M.J."/>
            <person name="Williams K.H."/>
            <person name="Banfield J.F."/>
        </authorList>
    </citation>
    <scope>NUCLEOTIDE SEQUENCE [LARGE SCALE GENOMIC DNA]</scope>
</reference>
<proteinExistence type="predicted"/>
<evidence type="ECO:0000313" key="2">
    <source>
        <dbReference type="Proteomes" id="UP000033966"/>
    </source>
</evidence>
<dbReference type="EMBL" id="LCKF01000030">
    <property type="protein sequence ID" value="KKT90692.1"/>
    <property type="molecule type" value="Genomic_DNA"/>
</dbReference>
<dbReference type="Proteomes" id="UP000033966">
    <property type="component" value="Unassembled WGS sequence"/>
</dbReference>
<comment type="caution">
    <text evidence="1">The sequence shown here is derived from an EMBL/GenBank/DDBJ whole genome shotgun (WGS) entry which is preliminary data.</text>
</comment>
<organism evidence="1 2">
    <name type="scientific">Candidatus Jorgensenbacteria bacterium GW2011_GWA2_45_13</name>
    <dbReference type="NCBI Taxonomy" id="1618662"/>
    <lineage>
        <taxon>Bacteria</taxon>
        <taxon>Candidatus Joergenseniibacteriota</taxon>
    </lineage>
</organism>
<accession>A0A0G1NC55</accession>
<evidence type="ECO:0000313" key="1">
    <source>
        <dbReference type="EMBL" id="KKT90692.1"/>
    </source>
</evidence>
<protein>
    <submittedName>
        <fullName evidence="1">Uncharacterized protein</fullName>
    </submittedName>
</protein>
<sequence length="185" mass="21828">MIQTSQVHTVSVPAPILNTYFPERPTTIKTRNFGNEAAEVLMFKDPRIIFRMAETENKDLCPDQLRRHLRWIIAKSQLRTPQMTCPFCKRERVSKTIAIRNRGSEYMKGFFFDSRIVSCKNCVGRLATERAFWYFKQCRDQEEIPLKFSEIAKLPLDTEKLQEFLMGVFDVKELTPQTAFEFFNR</sequence>
<name>A0A0G1NC55_9BACT</name>
<gene>
    <name evidence="1" type="ORF">UW92_C0030G0020</name>
</gene>